<dbReference type="EMBL" id="JOJP01000001">
    <property type="protein sequence ID" value="KEI71967.1"/>
    <property type="molecule type" value="Genomic_DNA"/>
</dbReference>
<protein>
    <recommendedName>
        <fullName evidence="2">Semialdehyde dehydrogenase dimerisation domain-containing protein</fullName>
    </recommendedName>
</protein>
<keyword evidence="4" id="KW-1185">Reference proteome</keyword>
<dbReference type="InterPro" id="IPR036291">
    <property type="entry name" value="NAD(P)-bd_dom_sf"/>
</dbReference>
<dbReference type="Proteomes" id="UP000027997">
    <property type="component" value="Unassembled WGS sequence"/>
</dbReference>
<gene>
    <name evidence="3" type="ORF">GV64_15645</name>
</gene>
<dbReference type="GO" id="GO:0046983">
    <property type="term" value="F:protein dimerization activity"/>
    <property type="evidence" value="ECO:0007669"/>
    <property type="project" value="InterPro"/>
</dbReference>
<dbReference type="PANTHER" id="PTHR46278:SF2">
    <property type="entry name" value="ASPARTATE-SEMIALDEHYDE DEHYDROGENASE"/>
    <property type="match status" value="1"/>
</dbReference>
<accession>A0A081KCU1</accession>
<reference evidence="3 4" key="1">
    <citation type="submission" date="2014-06" db="EMBL/GenBank/DDBJ databases">
        <title>Whole Genome Sequences of Three Symbiotic Endozoicomonas Bacteria.</title>
        <authorList>
            <person name="Neave M.J."/>
            <person name="Apprill A."/>
            <person name="Voolstra C.R."/>
        </authorList>
    </citation>
    <scope>NUCLEOTIDE SEQUENCE [LARGE SCALE GENOMIC DNA]</scope>
    <source>
        <strain evidence="3 4">DSM 22380</strain>
    </source>
</reference>
<evidence type="ECO:0000313" key="4">
    <source>
        <dbReference type="Proteomes" id="UP000027997"/>
    </source>
</evidence>
<dbReference type="Gene3D" id="3.40.50.720">
    <property type="entry name" value="NAD(P)-binding Rossmann-like Domain"/>
    <property type="match status" value="1"/>
</dbReference>
<evidence type="ECO:0000313" key="3">
    <source>
        <dbReference type="EMBL" id="KEI71967.1"/>
    </source>
</evidence>
<proteinExistence type="inferred from homology"/>
<dbReference type="Pfam" id="PF02774">
    <property type="entry name" value="Semialdhyde_dhC"/>
    <property type="match status" value="1"/>
</dbReference>
<dbReference type="eggNOG" id="COG0136">
    <property type="taxonomic scope" value="Bacteria"/>
</dbReference>
<dbReference type="SUPFAM" id="SSF51735">
    <property type="entry name" value="NAD(P)-binding Rossmann-fold domains"/>
    <property type="match status" value="1"/>
</dbReference>
<dbReference type="RefSeq" id="WP_020584483.1">
    <property type="nucleotide sequence ID" value="NZ_JOJP01000001.1"/>
</dbReference>
<dbReference type="Gene3D" id="3.30.360.10">
    <property type="entry name" value="Dihydrodipicolinate Reductase, domain 2"/>
    <property type="match status" value="1"/>
</dbReference>
<dbReference type="STRING" id="305900.GV64_15645"/>
<dbReference type="AlphaFoldDB" id="A0A081KCU1"/>
<dbReference type="PANTHER" id="PTHR46278">
    <property type="entry name" value="DEHYDROGENASE, PUTATIVE-RELATED"/>
    <property type="match status" value="1"/>
</dbReference>
<evidence type="ECO:0000259" key="2">
    <source>
        <dbReference type="Pfam" id="PF02774"/>
    </source>
</evidence>
<feature type="domain" description="Semialdehyde dehydrogenase dimerisation" evidence="2">
    <location>
        <begin position="147"/>
        <end position="319"/>
    </location>
</feature>
<dbReference type="CDD" id="cd17894">
    <property type="entry name" value="ASADH_USG1_N"/>
    <property type="match status" value="1"/>
</dbReference>
<dbReference type="GO" id="GO:0008652">
    <property type="term" value="P:amino acid biosynthetic process"/>
    <property type="evidence" value="ECO:0007669"/>
    <property type="project" value="InterPro"/>
</dbReference>
<comment type="similarity">
    <text evidence="1">Belongs to the aspartate-semialdehyde dehydrogenase family.</text>
</comment>
<name>A0A081KCU1_9GAMM</name>
<evidence type="ECO:0000256" key="1">
    <source>
        <dbReference type="ARBA" id="ARBA00010584"/>
    </source>
</evidence>
<dbReference type="SUPFAM" id="SSF55347">
    <property type="entry name" value="Glyceraldehyde-3-phosphate dehydrogenase-like, C-terminal domain"/>
    <property type="match status" value="1"/>
</dbReference>
<dbReference type="PIRSF" id="PIRSF000148">
    <property type="entry name" value="ASA_dh"/>
    <property type="match status" value="1"/>
</dbReference>
<comment type="caution">
    <text evidence="3">The sequence shown here is derived from an EMBL/GenBank/DDBJ whole genome shotgun (WGS) entry which is preliminary data.</text>
</comment>
<dbReference type="CDD" id="cd18129">
    <property type="entry name" value="ASADH_C_USG1_like"/>
    <property type="match status" value="1"/>
</dbReference>
<organism evidence="3 4">
    <name type="scientific">Endozoicomonas elysicola</name>
    <dbReference type="NCBI Taxonomy" id="305900"/>
    <lineage>
        <taxon>Bacteria</taxon>
        <taxon>Pseudomonadati</taxon>
        <taxon>Pseudomonadota</taxon>
        <taxon>Gammaproteobacteria</taxon>
        <taxon>Oceanospirillales</taxon>
        <taxon>Endozoicomonadaceae</taxon>
        <taxon>Endozoicomonas</taxon>
    </lineage>
</organism>
<dbReference type="InterPro" id="IPR012280">
    <property type="entry name" value="Semialdhyde_DH_dimer_dom"/>
</dbReference>
<dbReference type="GO" id="GO:0016620">
    <property type="term" value="F:oxidoreductase activity, acting on the aldehyde or oxo group of donors, NAD or NADP as acceptor"/>
    <property type="evidence" value="ECO:0007669"/>
    <property type="project" value="InterPro"/>
</dbReference>
<sequence length="339" mass="36687">MNRTYNIAIYAADTLAGEALVRQLEEQLFDGKPLPVMSLHPLCESSHSSGSVEFHGETLEFISVDDADFSSTDFLVMPAGCNRNAELMTRAIEGGCAIIDASRGAASQGYTLPVMAGLNEYFIDEAADNRYFAVPGSAIASLLPVLQKLNQQFSLSRINLVIMQPVASLGKKGVDALRQQTIELLNGKPVEPGDFSSRLAYNLIPEKEAGEGKEISNEASIRNELLVILGEELDIRVTCITAPVFFGDSYIIDLDTVQPVDIQEIQSLLSELPHVSVSDGSDLPTVEDAAGSDQLHIGKIQQKSDYGTDLSFWLVADSLKRGAVHAVELIGLLIKDFAK</sequence>